<protein>
    <submittedName>
        <fullName evidence="1">Uncharacterized protein</fullName>
    </submittedName>
</protein>
<proteinExistence type="predicted"/>
<evidence type="ECO:0000313" key="1">
    <source>
        <dbReference type="EMBL" id="KAH7990804.1"/>
    </source>
</evidence>
<organism evidence="1 2">
    <name type="scientific">Sphaerodactylus townsendi</name>
    <dbReference type="NCBI Taxonomy" id="933632"/>
    <lineage>
        <taxon>Eukaryota</taxon>
        <taxon>Metazoa</taxon>
        <taxon>Chordata</taxon>
        <taxon>Craniata</taxon>
        <taxon>Vertebrata</taxon>
        <taxon>Euteleostomi</taxon>
        <taxon>Lepidosauria</taxon>
        <taxon>Squamata</taxon>
        <taxon>Bifurcata</taxon>
        <taxon>Gekkota</taxon>
        <taxon>Sphaerodactylidae</taxon>
        <taxon>Sphaerodactylus</taxon>
    </lineage>
</organism>
<gene>
    <name evidence="1" type="ORF">K3G42_011696</name>
</gene>
<accession>A0ACB8EEA4</accession>
<sequence length="104" mass="11217">MAETAHSGGVRNRCLKGAGGAHRSSVLHDFEGLALPCMWPTVEYAQCLCLVPETPVWLLAANVLLPGTRSCTWAHLPQLCESKHSRALQVCELLTVNTSISFSA</sequence>
<name>A0ACB8EEA4_9SAUR</name>
<comment type="caution">
    <text evidence="1">The sequence shown here is derived from an EMBL/GenBank/DDBJ whole genome shotgun (WGS) entry which is preliminary data.</text>
</comment>
<reference evidence="1" key="1">
    <citation type="submission" date="2021-08" db="EMBL/GenBank/DDBJ databases">
        <title>The first chromosome-level gecko genome reveals the dynamic sex chromosomes of Neotropical dwarf geckos (Sphaerodactylidae: Sphaerodactylus).</title>
        <authorList>
            <person name="Pinto B.J."/>
            <person name="Keating S.E."/>
            <person name="Gamble T."/>
        </authorList>
    </citation>
    <scope>NUCLEOTIDE SEQUENCE</scope>
    <source>
        <strain evidence="1">TG3544</strain>
    </source>
</reference>
<evidence type="ECO:0000313" key="2">
    <source>
        <dbReference type="Proteomes" id="UP000827872"/>
    </source>
</evidence>
<dbReference type="Proteomes" id="UP000827872">
    <property type="component" value="Linkage Group LG16"/>
</dbReference>
<dbReference type="EMBL" id="CM037629">
    <property type="protein sequence ID" value="KAH7990804.1"/>
    <property type="molecule type" value="Genomic_DNA"/>
</dbReference>
<keyword evidence="2" id="KW-1185">Reference proteome</keyword>